<proteinExistence type="predicted"/>
<organism evidence="1 2">
    <name type="scientific">Tanacetum coccineum</name>
    <dbReference type="NCBI Taxonomy" id="301880"/>
    <lineage>
        <taxon>Eukaryota</taxon>
        <taxon>Viridiplantae</taxon>
        <taxon>Streptophyta</taxon>
        <taxon>Embryophyta</taxon>
        <taxon>Tracheophyta</taxon>
        <taxon>Spermatophyta</taxon>
        <taxon>Magnoliopsida</taxon>
        <taxon>eudicotyledons</taxon>
        <taxon>Gunneridae</taxon>
        <taxon>Pentapetalae</taxon>
        <taxon>asterids</taxon>
        <taxon>campanulids</taxon>
        <taxon>Asterales</taxon>
        <taxon>Asteraceae</taxon>
        <taxon>Asteroideae</taxon>
        <taxon>Anthemideae</taxon>
        <taxon>Anthemidinae</taxon>
        <taxon>Tanacetum</taxon>
    </lineage>
</organism>
<evidence type="ECO:0000313" key="2">
    <source>
        <dbReference type="Proteomes" id="UP001151760"/>
    </source>
</evidence>
<keyword evidence="2" id="KW-1185">Reference proteome</keyword>
<comment type="caution">
    <text evidence="1">The sequence shown here is derived from an EMBL/GenBank/DDBJ whole genome shotgun (WGS) entry which is preliminary data.</text>
</comment>
<dbReference type="Proteomes" id="UP001151760">
    <property type="component" value="Unassembled WGS sequence"/>
</dbReference>
<name>A0ABQ4WDE6_9ASTR</name>
<dbReference type="EMBL" id="BQNB010008549">
    <property type="protein sequence ID" value="GJS50910.1"/>
    <property type="molecule type" value="Genomic_DNA"/>
</dbReference>
<accession>A0ABQ4WDE6</accession>
<evidence type="ECO:0000313" key="1">
    <source>
        <dbReference type="EMBL" id="GJS50910.1"/>
    </source>
</evidence>
<reference evidence="1" key="2">
    <citation type="submission" date="2022-01" db="EMBL/GenBank/DDBJ databases">
        <authorList>
            <person name="Yamashiro T."/>
            <person name="Shiraishi A."/>
            <person name="Satake H."/>
            <person name="Nakayama K."/>
        </authorList>
    </citation>
    <scope>NUCLEOTIDE SEQUENCE</scope>
</reference>
<sequence length="103" mass="11688">MAGTYDYLYKPCPDEPPENAAEDVKAAWKAEYKIHSDVACLMLGKMSPALQRQDLRFGGYPTTAQTSPEENPKWLMCWEMKGPLNKDFMILLETFNNALLGLQ</sequence>
<reference evidence="1" key="1">
    <citation type="journal article" date="2022" name="Int. J. Mol. Sci.">
        <title>Draft Genome of Tanacetum Coccineum: Genomic Comparison of Closely Related Tanacetum-Family Plants.</title>
        <authorList>
            <person name="Yamashiro T."/>
            <person name="Shiraishi A."/>
            <person name="Nakayama K."/>
            <person name="Satake H."/>
        </authorList>
    </citation>
    <scope>NUCLEOTIDE SEQUENCE</scope>
</reference>
<protein>
    <submittedName>
        <fullName evidence="1">Uncharacterized protein</fullName>
    </submittedName>
</protein>
<gene>
    <name evidence="1" type="ORF">Tco_0624272</name>
</gene>